<feature type="domain" description="Creatinase N-terminal" evidence="4">
    <location>
        <begin position="6"/>
        <end position="137"/>
    </location>
</feature>
<dbReference type="AlphaFoldDB" id="A0A537JJC1"/>
<organism evidence="5 6">
    <name type="scientific">Candidatus Segetimicrobium genomatis</name>
    <dbReference type="NCBI Taxonomy" id="2569760"/>
    <lineage>
        <taxon>Bacteria</taxon>
        <taxon>Bacillati</taxon>
        <taxon>Candidatus Sysuimicrobiota</taxon>
        <taxon>Candidatus Sysuimicrobiia</taxon>
        <taxon>Candidatus Sysuimicrobiales</taxon>
        <taxon>Candidatus Segetimicrobiaceae</taxon>
        <taxon>Candidatus Segetimicrobium</taxon>
    </lineage>
</organism>
<keyword evidence="5" id="KW-0645">Protease</keyword>
<keyword evidence="5" id="KW-0031">Aminopeptidase</keyword>
<dbReference type="PROSITE" id="PS00491">
    <property type="entry name" value="PROLINE_PEPTIDASE"/>
    <property type="match status" value="1"/>
</dbReference>
<dbReference type="PANTHER" id="PTHR46112:SF3">
    <property type="entry name" value="AMINOPEPTIDASE YPDF"/>
    <property type="match status" value="1"/>
</dbReference>
<dbReference type="Pfam" id="PF01321">
    <property type="entry name" value="Creatinase_N"/>
    <property type="match status" value="1"/>
</dbReference>
<dbReference type="EMBL" id="VBAO01000066">
    <property type="protein sequence ID" value="TMI83643.1"/>
    <property type="molecule type" value="Genomic_DNA"/>
</dbReference>
<dbReference type="InterPro" id="IPR036005">
    <property type="entry name" value="Creatinase/aminopeptidase-like"/>
</dbReference>
<evidence type="ECO:0000313" key="6">
    <source>
        <dbReference type="Proteomes" id="UP000320048"/>
    </source>
</evidence>
<evidence type="ECO:0000259" key="3">
    <source>
        <dbReference type="Pfam" id="PF00557"/>
    </source>
</evidence>
<protein>
    <submittedName>
        <fullName evidence="5">Aminopeptidase P family protein</fullName>
    </submittedName>
</protein>
<gene>
    <name evidence="5" type="ORF">E6H04_02530</name>
</gene>
<dbReference type="InterPro" id="IPR000587">
    <property type="entry name" value="Creatinase_N"/>
</dbReference>
<dbReference type="InterPro" id="IPR001131">
    <property type="entry name" value="Peptidase_M24B_aminopep-P_CS"/>
</dbReference>
<evidence type="ECO:0000313" key="5">
    <source>
        <dbReference type="EMBL" id="TMI83643.1"/>
    </source>
</evidence>
<dbReference type="Proteomes" id="UP000320048">
    <property type="component" value="Unassembled WGS sequence"/>
</dbReference>
<dbReference type="GO" id="GO:0008235">
    <property type="term" value="F:metalloexopeptidase activity"/>
    <property type="evidence" value="ECO:0007669"/>
    <property type="project" value="UniProtKB-ARBA"/>
</dbReference>
<dbReference type="Gene3D" id="3.40.350.10">
    <property type="entry name" value="Creatinase/prolidase N-terminal domain"/>
    <property type="match status" value="1"/>
</dbReference>
<evidence type="ECO:0000256" key="1">
    <source>
        <dbReference type="ARBA" id="ARBA00022723"/>
    </source>
</evidence>
<dbReference type="InterPro" id="IPR001714">
    <property type="entry name" value="Pept_M24_MAP"/>
</dbReference>
<dbReference type="PANTHER" id="PTHR46112">
    <property type="entry name" value="AMINOPEPTIDASE"/>
    <property type="match status" value="1"/>
</dbReference>
<sequence>MDYAARMRDARQGLAGQHIDLLAVSPDDDMRYLLGYAPHLDERPCYLLVDSGGAVLVVPSLNAAGVAQRVSLPMFSYTDAEGPAGALAAAARALGGGAPRRIAVDDTMRADYVLTLQHAYPDAQLALGSLVLAPLRMRKSGEEIEVLKRSGRHADQAMRDAWAACRVGAAEREIAEAAAASFARSGSEEVLFTGVASGPNGAFPHHHSADRRLRAGDAITLDLGGRLDGYASDLTRMAYVGTPAPRYLEIHRTVEAAVSAGMAAARPGAQLREVDQAARSVIERAGYGQYFIHRVGHGLGLGVHEPPSVTHLNTQAIAEGMVFSVEPGIYLPGEFGVRLEEIVVIARDGAHRLSELPRDVHLVAVG</sequence>
<reference evidence="5 6" key="1">
    <citation type="journal article" date="2019" name="Nat. Microbiol.">
        <title>Mediterranean grassland soil C-N compound turnover is dependent on rainfall and depth, and is mediated by genomically divergent microorganisms.</title>
        <authorList>
            <person name="Diamond S."/>
            <person name="Andeer P.F."/>
            <person name="Li Z."/>
            <person name="Crits-Christoph A."/>
            <person name="Burstein D."/>
            <person name="Anantharaman K."/>
            <person name="Lane K.R."/>
            <person name="Thomas B.C."/>
            <person name="Pan C."/>
            <person name="Northen T.R."/>
            <person name="Banfield J.F."/>
        </authorList>
    </citation>
    <scope>NUCLEOTIDE SEQUENCE [LARGE SCALE GENOMIC DNA]</scope>
    <source>
        <strain evidence="5">NP_7</strain>
    </source>
</reference>
<dbReference type="InterPro" id="IPR000994">
    <property type="entry name" value="Pept_M24"/>
</dbReference>
<dbReference type="SUPFAM" id="SSF53092">
    <property type="entry name" value="Creatinase/prolidase N-terminal domain"/>
    <property type="match status" value="1"/>
</dbReference>
<proteinExistence type="predicted"/>
<dbReference type="GO" id="GO:0046872">
    <property type="term" value="F:metal ion binding"/>
    <property type="evidence" value="ECO:0007669"/>
    <property type="project" value="UniProtKB-KW"/>
</dbReference>
<dbReference type="GO" id="GO:0004177">
    <property type="term" value="F:aminopeptidase activity"/>
    <property type="evidence" value="ECO:0007669"/>
    <property type="project" value="UniProtKB-KW"/>
</dbReference>
<accession>A0A537JJC1</accession>
<comment type="caution">
    <text evidence="5">The sequence shown here is derived from an EMBL/GenBank/DDBJ whole genome shotgun (WGS) entry which is preliminary data.</text>
</comment>
<name>A0A537JJC1_9BACT</name>
<feature type="domain" description="Peptidase M24" evidence="3">
    <location>
        <begin position="146"/>
        <end position="345"/>
    </location>
</feature>
<dbReference type="InterPro" id="IPR029149">
    <property type="entry name" value="Creatin/AminoP/Spt16_N"/>
</dbReference>
<evidence type="ECO:0000259" key="4">
    <source>
        <dbReference type="Pfam" id="PF01321"/>
    </source>
</evidence>
<dbReference type="InterPro" id="IPR050659">
    <property type="entry name" value="Peptidase_M24B"/>
</dbReference>
<dbReference type="PRINTS" id="PR00599">
    <property type="entry name" value="MAPEPTIDASE"/>
</dbReference>
<keyword evidence="1" id="KW-0479">Metal-binding</keyword>
<dbReference type="SUPFAM" id="SSF55920">
    <property type="entry name" value="Creatinase/aminopeptidase"/>
    <property type="match status" value="1"/>
</dbReference>
<evidence type="ECO:0000256" key="2">
    <source>
        <dbReference type="ARBA" id="ARBA00022801"/>
    </source>
</evidence>
<keyword evidence="2" id="KW-0378">Hydrolase</keyword>
<dbReference type="Gene3D" id="3.90.230.10">
    <property type="entry name" value="Creatinase/methionine aminopeptidase superfamily"/>
    <property type="match status" value="1"/>
</dbReference>
<dbReference type="Pfam" id="PF00557">
    <property type="entry name" value="Peptidase_M24"/>
    <property type="match status" value="1"/>
</dbReference>